<evidence type="ECO:0000259" key="3">
    <source>
        <dbReference type="Pfam" id="PF25917"/>
    </source>
</evidence>
<dbReference type="Gene3D" id="1.10.287.470">
    <property type="entry name" value="Helix hairpin bin"/>
    <property type="match status" value="1"/>
</dbReference>
<keyword evidence="5" id="KW-0614">Plasmid</keyword>
<dbReference type="AlphaFoldDB" id="A0A518XIU5"/>
<dbReference type="OrthoDB" id="1185083at2"/>
<dbReference type="KEGG" id="pdis:D8B20_19580"/>
<name>A0A518XIU5_9GAMM</name>
<evidence type="ECO:0000313" key="5">
    <source>
        <dbReference type="EMBL" id="QDY44113.1"/>
    </source>
</evidence>
<dbReference type="PANTHER" id="PTHR30469:SF38">
    <property type="entry name" value="HLYD FAMILY SECRETION PROTEIN"/>
    <property type="match status" value="1"/>
</dbReference>
<geneLocation type="plasmid" evidence="5 6">
    <name>unnamed1</name>
</geneLocation>
<dbReference type="Gene3D" id="2.40.50.100">
    <property type="match status" value="1"/>
</dbReference>
<feature type="domain" description="CusB-like beta-barrel" evidence="4">
    <location>
        <begin position="237"/>
        <end position="301"/>
    </location>
</feature>
<dbReference type="Gene3D" id="2.40.30.170">
    <property type="match status" value="1"/>
</dbReference>
<proteinExistence type="inferred from homology"/>
<evidence type="ECO:0000313" key="6">
    <source>
        <dbReference type="Proteomes" id="UP000319411"/>
    </source>
</evidence>
<dbReference type="InterPro" id="IPR058625">
    <property type="entry name" value="MdtA-like_BSH"/>
</dbReference>
<accession>A0A518XIU5</accession>
<dbReference type="Pfam" id="PF25917">
    <property type="entry name" value="BSH_RND"/>
    <property type="match status" value="1"/>
</dbReference>
<dbReference type="GO" id="GO:1990281">
    <property type="term" value="C:efflux pump complex"/>
    <property type="evidence" value="ECO:0007669"/>
    <property type="project" value="TreeGrafter"/>
</dbReference>
<dbReference type="Pfam" id="PF25876">
    <property type="entry name" value="HH_MFP_RND"/>
    <property type="match status" value="1"/>
</dbReference>
<protein>
    <submittedName>
        <fullName evidence="5">Efflux RND transporter periplasmic adaptor subunit</fullName>
    </submittedName>
</protein>
<dbReference type="NCBIfam" id="TIGR01730">
    <property type="entry name" value="RND_mfp"/>
    <property type="match status" value="1"/>
</dbReference>
<dbReference type="Proteomes" id="UP000319411">
    <property type="component" value="Plasmid unnamed1"/>
</dbReference>
<evidence type="ECO:0000256" key="1">
    <source>
        <dbReference type="ARBA" id="ARBA00009477"/>
    </source>
</evidence>
<evidence type="ECO:0000259" key="4">
    <source>
        <dbReference type="Pfam" id="PF25954"/>
    </source>
</evidence>
<dbReference type="RefSeq" id="WP_145891426.1">
    <property type="nucleotide sequence ID" value="NZ_CP032703.1"/>
</dbReference>
<gene>
    <name evidence="5" type="ORF">D8B20_19580</name>
</gene>
<dbReference type="PANTHER" id="PTHR30469">
    <property type="entry name" value="MULTIDRUG RESISTANCE PROTEIN MDTA"/>
    <property type="match status" value="1"/>
</dbReference>
<sequence length="382" mass="39731">MTDELTRLLGSAADHLLSMRRLNALLPLLPAALTLLLTLTGCGQPPVSAPAPPRPVKTLTAPAATRAASLSLTGEVRAHDEVALSFRLAGSVLTRRVDIGARVEAGEVLATLDDQTGQNQLSSARSEVESARAAAQLAALNLRRLRALMPSGAIARVQLDTAQSDWQTARARLESSTAALNTARENLRWATLTAPAGGVITGVSVAAGEGVSAGQTVLTLAQGDGRDAVVDVADPAVIARHAGDPLQVTLLNSPAIAATGRLRDISPQADPQTRTWRVRITLINPPPGMMPGASVIVTLPAAGAATLALPATALTRLAGQPAVFVLDTRTWRVQRRVVVIDHYSATAVFVSAGIRPGEQIVTAGVRTLRDNERVAGEAGNDE</sequence>
<dbReference type="InterPro" id="IPR006143">
    <property type="entry name" value="RND_pump_MFP"/>
</dbReference>
<dbReference type="InterPro" id="IPR058792">
    <property type="entry name" value="Beta-barrel_RND_2"/>
</dbReference>
<reference evidence="5 6" key="1">
    <citation type="submission" date="2018-10" db="EMBL/GenBank/DDBJ databases">
        <title>Genome Sequencing of Pantoea dispersa DSM 32899.</title>
        <authorList>
            <person name="Nawrath M."/>
            <person name="Ottenheim C."/>
            <person name="Wilm A."/>
            <person name="Zimmermann W."/>
            <person name="Wu J.C."/>
        </authorList>
    </citation>
    <scope>NUCLEOTIDE SEQUENCE [LARGE SCALE GENOMIC DNA]</scope>
    <source>
        <strain evidence="5 6">DSM 32899</strain>
        <plasmid evidence="5 6">unnamed1</plasmid>
    </source>
</reference>
<dbReference type="Pfam" id="PF25954">
    <property type="entry name" value="Beta-barrel_RND_2"/>
    <property type="match status" value="1"/>
</dbReference>
<feature type="domain" description="Multidrug resistance protein MdtA-like alpha-helical hairpin" evidence="2">
    <location>
        <begin position="121"/>
        <end position="190"/>
    </location>
</feature>
<evidence type="ECO:0000259" key="2">
    <source>
        <dbReference type="Pfam" id="PF25876"/>
    </source>
</evidence>
<comment type="similarity">
    <text evidence="1">Belongs to the membrane fusion protein (MFP) (TC 8.A.1) family.</text>
</comment>
<dbReference type="SUPFAM" id="SSF111369">
    <property type="entry name" value="HlyD-like secretion proteins"/>
    <property type="match status" value="1"/>
</dbReference>
<dbReference type="EMBL" id="CP032703">
    <property type="protein sequence ID" value="QDY44113.1"/>
    <property type="molecule type" value="Genomic_DNA"/>
</dbReference>
<feature type="domain" description="Multidrug resistance protein MdtA-like barrel-sandwich hybrid" evidence="3">
    <location>
        <begin position="85"/>
        <end position="217"/>
    </location>
</feature>
<organism evidence="5 6">
    <name type="scientific">Candidatus Pantoea soli</name>
    <dbReference type="NCBI Taxonomy" id="3098669"/>
    <lineage>
        <taxon>Bacteria</taxon>
        <taxon>Pseudomonadati</taxon>
        <taxon>Pseudomonadota</taxon>
        <taxon>Gammaproteobacteria</taxon>
        <taxon>Enterobacterales</taxon>
        <taxon>Erwiniaceae</taxon>
        <taxon>Pantoea</taxon>
    </lineage>
</organism>
<keyword evidence="6" id="KW-1185">Reference proteome</keyword>
<dbReference type="GO" id="GO:0015562">
    <property type="term" value="F:efflux transmembrane transporter activity"/>
    <property type="evidence" value="ECO:0007669"/>
    <property type="project" value="TreeGrafter"/>
</dbReference>
<dbReference type="InterPro" id="IPR058624">
    <property type="entry name" value="MdtA-like_HH"/>
</dbReference>
<dbReference type="Gene3D" id="2.40.420.20">
    <property type="match status" value="1"/>
</dbReference>